<accession>A0A9W6YE89</accession>
<sequence>MITSFRGIGVYAVTPKESLYLGPGESAVVRIDYGQSKPQREVVWAGRGDRWVTQIIYAARSWPVAVKVVNISDKTVWIDSRTAVARIVEFGFFPKPGRFVRPGLRQYTEWQVMIYDNTRSRELRKREVRLARIKHSSESPSVQTPKHQWPKKLLIRSPAGSTQVQMVQFQMVQLQPRPGVDVEKILAKPTTQLSETEVSETSESDCDMPREAKLTRIIGGCRMDSGSPEVILEGQDPETILDEDSSSDSDEYYDAISFDDKCWRVFQKLLEPSHRLTDVRSLLTYRPE</sequence>
<keyword evidence="2" id="KW-1185">Reference proteome</keyword>
<dbReference type="AlphaFoldDB" id="A0A9W6YE89"/>
<organism evidence="1 2">
    <name type="scientific">Phytophthora fragariaefolia</name>
    <dbReference type="NCBI Taxonomy" id="1490495"/>
    <lineage>
        <taxon>Eukaryota</taxon>
        <taxon>Sar</taxon>
        <taxon>Stramenopiles</taxon>
        <taxon>Oomycota</taxon>
        <taxon>Peronosporomycetes</taxon>
        <taxon>Peronosporales</taxon>
        <taxon>Peronosporaceae</taxon>
        <taxon>Phytophthora</taxon>
    </lineage>
</organism>
<comment type="caution">
    <text evidence="1">The sequence shown here is derived from an EMBL/GenBank/DDBJ whole genome shotgun (WGS) entry which is preliminary data.</text>
</comment>
<dbReference type="Proteomes" id="UP001165121">
    <property type="component" value="Unassembled WGS sequence"/>
</dbReference>
<protein>
    <submittedName>
        <fullName evidence="1">Unnamed protein product</fullName>
    </submittedName>
</protein>
<evidence type="ECO:0000313" key="1">
    <source>
        <dbReference type="EMBL" id="GMF60224.1"/>
    </source>
</evidence>
<dbReference type="EMBL" id="BSXT01005305">
    <property type="protein sequence ID" value="GMF60224.1"/>
    <property type="molecule type" value="Genomic_DNA"/>
</dbReference>
<proteinExistence type="predicted"/>
<name>A0A9W6YE89_9STRA</name>
<reference evidence="1" key="1">
    <citation type="submission" date="2023-04" db="EMBL/GenBank/DDBJ databases">
        <title>Phytophthora fragariaefolia NBRC 109709.</title>
        <authorList>
            <person name="Ichikawa N."/>
            <person name="Sato H."/>
            <person name="Tonouchi N."/>
        </authorList>
    </citation>
    <scope>NUCLEOTIDE SEQUENCE</scope>
    <source>
        <strain evidence="1">NBRC 109709</strain>
    </source>
</reference>
<gene>
    <name evidence="1" type="ORF">Pfra01_002614300</name>
</gene>
<evidence type="ECO:0000313" key="2">
    <source>
        <dbReference type="Proteomes" id="UP001165121"/>
    </source>
</evidence>